<dbReference type="GO" id="GO:0005524">
    <property type="term" value="F:ATP binding"/>
    <property type="evidence" value="ECO:0007669"/>
    <property type="project" value="UniProtKB-KW"/>
</dbReference>
<keyword evidence="2" id="KW-0547">Nucleotide-binding</keyword>
<protein>
    <submittedName>
        <fullName evidence="2">ATP-binding protein</fullName>
    </submittedName>
</protein>
<reference evidence="2 3" key="1">
    <citation type="submission" date="2020-03" db="EMBL/GenBank/DDBJ databases">
        <title>WGS of actinomycetes isolated from Thailand.</title>
        <authorList>
            <person name="Thawai C."/>
        </authorList>
    </citation>
    <scope>NUCLEOTIDE SEQUENCE [LARGE SCALE GENOMIC DNA]</scope>
    <source>
        <strain evidence="2 3">PRB2-1</strain>
    </source>
</reference>
<keyword evidence="2" id="KW-0067">ATP-binding</keyword>
<dbReference type="InterPro" id="IPR027417">
    <property type="entry name" value="P-loop_NTPase"/>
</dbReference>
<sequence>MTAGIWCVLSVSGGDGNAFRAVRTSLAVPGPRRHRPPGPVRRASADPPGGRAVSADRLIRRFVPRSWQRRGGGTGTRLTPQPATGPAIGGVVNPLPVLVVVSGPPGTGKTTLAHEIARLVGCPAICRDEIKEGMVHATRDYVPALGGELNLRTLRVFFAAVETLLRAGVTTVAEAAFQDRLWRPGLEPFRALARIRIVHCTVDAAVALERRRRRIADNPVRAAHDDLRTVDSAAHTLAHDAFRRVSVDAPWMEVDTTDGYKPGLQDIAAFAAARD</sequence>
<organism evidence="2 3">
    <name type="scientific">Actinacidiphila epipremni</name>
    <dbReference type="NCBI Taxonomy" id="2053013"/>
    <lineage>
        <taxon>Bacteria</taxon>
        <taxon>Bacillati</taxon>
        <taxon>Actinomycetota</taxon>
        <taxon>Actinomycetes</taxon>
        <taxon>Kitasatosporales</taxon>
        <taxon>Streptomycetaceae</taxon>
        <taxon>Actinacidiphila</taxon>
    </lineage>
</organism>
<dbReference type="Pfam" id="PF13671">
    <property type="entry name" value="AAA_33"/>
    <property type="match status" value="1"/>
</dbReference>
<proteinExistence type="predicted"/>
<name>A0ABX0ZVR1_9ACTN</name>
<keyword evidence="3" id="KW-1185">Reference proteome</keyword>
<dbReference type="EMBL" id="JAATEJ010000041">
    <property type="protein sequence ID" value="NJP48140.1"/>
    <property type="molecule type" value="Genomic_DNA"/>
</dbReference>
<dbReference type="Gene3D" id="3.40.50.300">
    <property type="entry name" value="P-loop containing nucleotide triphosphate hydrolases"/>
    <property type="match status" value="1"/>
</dbReference>
<feature type="region of interest" description="Disordered" evidence="1">
    <location>
        <begin position="26"/>
        <end position="52"/>
    </location>
</feature>
<gene>
    <name evidence="2" type="ORF">HCN08_32765</name>
</gene>
<dbReference type="Proteomes" id="UP000734511">
    <property type="component" value="Unassembled WGS sequence"/>
</dbReference>
<comment type="caution">
    <text evidence="2">The sequence shown here is derived from an EMBL/GenBank/DDBJ whole genome shotgun (WGS) entry which is preliminary data.</text>
</comment>
<dbReference type="SUPFAM" id="SSF52540">
    <property type="entry name" value="P-loop containing nucleoside triphosphate hydrolases"/>
    <property type="match status" value="1"/>
</dbReference>
<evidence type="ECO:0000256" key="1">
    <source>
        <dbReference type="SAM" id="MobiDB-lite"/>
    </source>
</evidence>
<evidence type="ECO:0000313" key="3">
    <source>
        <dbReference type="Proteomes" id="UP000734511"/>
    </source>
</evidence>
<evidence type="ECO:0000313" key="2">
    <source>
        <dbReference type="EMBL" id="NJP48140.1"/>
    </source>
</evidence>
<accession>A0ABX0ZVR1</accession>